<gene>
    <name evidence="5" type="ORF">ACJIZ3_015048</name>
</gene>
<feature type="region of interest" description="Disordered" evidence="2">
    <location>
        <begin position="365"/>
        <end position="388"/>
    </location>
</feature>
<evidence type="ECO:0000313" key="5">
    <source>
        <dbReference type="EMBL" id="KAL3813780.1"/>
    </source>
</evidence>
<accession>A0ABD3RUL3</accession>
<dbReference type="PROSITE" id="PS51257">
    <property type="entry name" value="PROKAR_LIPOPROTEIN"/>
    <property type="match status" value="1"/>
</dbReference>
<keyword evidence="3" id="KW-1133">Transmembrane helix</keyword>
<dbReference type="Proteomes" id="UP001634393">
    <property type="component" value="Unassembled WGS sequence"/>
</dbReference>
<proteinExistence type="predicted"/>
<feature type="transmembrane region" description="Helical" evidence="3">
    <location>
        <begin position="241"/>
        <end position="261"/>
    </location>
</feature>
<dbReference type="InterPro" id="IPR001258">
    <property type="entry name" value="NHL_repeat"/>
</dbReference>
<keyword evidence="6" id="KW-1185">Reference proteome</keyword>
<keyword evidence="1" id="KW-0677">Repeat</keyword>
<feature type="compositionally biased region" description="Basic and acidic residues" evidence="2">
    <location>
        <begin position="133"/>
        <end position="142"/>
    </location>
</feature>
<dbReference type="PANTHER" id="PTHR13833:SF78">
    <property type="entry name" value="POTASSIUM TRANSPORTER"/>
    <property type="match status" value="1"/>
</dbReference>
<keyword evidence="3" id="KW-0472">Membrane</keyword>
<protein>
    <recommendedName>
        <fullName evidence="7">NHL repeat-containing protein</fullName>
    </recommendedName>
</protein>
<evidence type="ECO:0008006" key="7">
    <source>
        <dbReference type="Google" id="ProtNLM"/>
    </source>
</evidence>
<reference evidence="5 6" key="1">
    <citation type="submission" date="2024-12" db="EMBL/GenBank/DDBJ databases">
        <title>The unique morphological basis and parallel evolutionary history of personate flowers in Penstemon.</title>
        <authorList>
            <person name="Depatie T.H."/>
            <person name="Wessinger C.A."/>
        </authorList>
    </citation>
    <scope>NUCLEOTIDE SEQUENCE [LARGE SCALE GENOMIC DNA]</scope>
    <source>
        <strain evidence="5">WTNN_2</strain>
        <tissue evidence="5">Leaf</tissue>
    </source>
</reference>
<sequence>MGKNCVIILLTLVLLLVGCSSVNSASPAARIVSGVVTNVVSTLFKWLLSLKSNNKTDVSTRSMMKFESGYNVETVFDGTKLGIEPYSVDVSENGEVLILDSENSNIYKITTPLSLYSRPKLVSGSPEGQTGHVDGRLRDAKMNHPKGLTVDNKGNVYIADTMNMAIRKISDAGVVTIAGGNRGRGGGHVDGPSEDAKFSIDFDVVYVESSCSLLVVDRGNQAIREIQLHEDDCSHQNDDNLNLGIAVLVAACFFGYVIAFLQHKIVAMLSYANEPYTKGKPPAPYQRNPPKSMRPPLIPNNDEYEKHEEGLFNSMGKLFVYTSSSVFEIFGGLFTKKKPLTNYMHHHHHNTLKNENAWPLQESFMIPPEDQPPKETRDPNTPRKNYPFSTKDIEKARQHKQSRSYYDGGWNNGDYQYHHMHNPSSPMTFYEQQNEGTNEIVFGAVQEQDYGDLSNNNYNVKSRHNYMSYSYGY</sequence>
<organism evidence="5 6">
    <name type="scientific">Penstemon smallii</name>
    <dbReference type="NCBI Taxonomy" id="265156"/>
    <lineage>
        <taxon>Eukaryota</taxon>
        <taxon>Viridiplantae</taxon>
        <taxon>Streptophyta</taxon>
        <taxon>Embryophyta</taxon>
        <taxon>Tracheophyta</taxon>
        <taxon>Spermatophyta</taxon>
        <taxon>Magnoliopsida</taxon>
        <taxon>eudicotyledons</taxon>
        <taxon>Gunneridae</taxon>
        <taxon>Pentapetalae</taxon>
        <taxon>asterids</taxon>
        <taxon>lamiids</taxon>
        <taxon>Lamiales</taxon>
        <taxon>Plantaginaceae</taxon>
        <taxon>Cheloneae</taxon>
        <taxon>Penstemon</taxon>
    </lineage>
</organism>
<evidence type="ECO:0000256" key="4">
    <source>
        <dbReference type="SAM" id="SignalP"/>
    </source>
</evidence>
<dbReference type="AlphaFoldDB" id="A0ABD3RUL3"/>
<feature type="region of interest" description="Disordered" evidence="2">
    <location>
        <begin position="120"/>
        <end position="145"/>
    </location>
</feature>
<dbReference type="InterPro" id="IPR011042">
    <property type="entry name" value="6-blade_b-propeller_TolB-like"/>
</dbReference>
<feature type="chain" id="PRO_5044792811" description="NHL repeat-containing protein" evidence="4">
    <location>
        <begin position="25"/>
        <end position="473"/>
    </location>
</feature>
<keyword evidence="3" id="KW-0812">Transmembrane</keyword>
<dbReference type="Pfam" id="PF01436">
    <property type="entry name" value="NHL"/>
    <property type="match status" value="1"/>
</dbReference>
<evidence type="ECO:0000256" key="3">
    <source>
        <dbReference type="SAM" id="Phobius"/>
    </source>
</evidence>
<evidence type="ECO:0000256" key="1">
    <source>
        <dbReference type="ARBA" id="ARBA00022737"/>
    </source>
</evidence>
<evidence type="ECO:0000256" key="2">
    <source>
        <dbReference type="SAM" id="MobiDB-lite"/>
    </source>
</evidence>
<evidence type="ECO:0000313" key="6">
    <source>
        <dbReference type="Proteomes" id="UP001634393"/>
    </source>
</evidence>
<comment type="caution">
    <text evidence="5">The sequence shown here is derived from an EMBL/GenBank/DDBJ whole genome shotgun (WGS) entry which is preliminary data.</text>
</comment>
<dbReference type="SUPFAM" id="SSF101898">
    <property type="entry name" value="NHL repeat"/>
    <property type="match status" value="1"/>
</dbReference>
<dbReference type="PANTHER" id="PTHR13833">
    <property type="match status" value="1"/>
</dbReference>
<name>A0ABD3RUL3_9LAMI</name>
<feature type="compositionally biased region" description="Basic and acidic residues" evidence="2">
    <location>
        <begin position="371"/>
        <end position="381"/>
    </location>
</feature>
<dbReference type="Gene3D" id="2.120.10.30">
    <property type="entry name" value="TolB, C-terminal domain"/>
    <property type="match status" value="1"/>
</dbReference>
<dbReference type="EMBL" id="JBJXBP010000008">
    <property type="protein sequence ID" value="KAL3813780.1"/>
    <property type="molecule type" value="Genomic_DNA"/>
</dbReference>
<keyword evidence="4" id="KW-0732">Signal</keyword>
<feature type="signal peptide" evidence="4">
    <location>
        <begin position="1"/>
        <end position="24"/>
    </location>
</feature>